<evidence type="ECO:0000256" key="3">
    <source>
        <dbReference type="ARBA" id="ARBA00023242"/>
    </source>
</evidence>
<dbReference type="Proteomes" id="UP000634136">
    <property type="component" value="Unassembled WGS sequence"/>
</dbReference>
<accession>A0A834SYL0</accession>
<keyword evidence="7" id="KW-1185">Reference proteome</keyword>
<dbReference type="PROSITE" id="PS51294">
    <property type="entry name" value="HTH_MYB"/>
    <property type="match status" value="1"/>
</dbReference>
<comment type="caution">
    <text evidence="6">The sequence shown here is derived from an EMBL/GenBank/DDBJ whole genome shotgun (WGS) entry which is preliminary data.</text>
</comment>
<evidence type="ECO:0000259" key="5">
    <source>
        <dbReference type="PROSITE" id="PS51294"/>
    </source>
</evidence>
<dbReference type="CDD" id="cd00167">
    <property type="entry name" value="SANT"/>
    <property type="match status" value="1"/>
</dbReference>
<dbReference type="InterPro" id="IPR001005">
    <property type="entry name" value="SANT/Myb"/>
</dbReference>
<name>A0A834SYL0_9FABA</name>
<sequence>MVRGAYYDKNGVKKGAWSKEEDERLRAYVERYGHSNWRQLPKLAGRTDNEVKNHWHSHLKKRVELCNCNDELQMKPTCEIQTTHENPIPPANAPPPIFQKTHTSIIPHKYPTPTLNIADQIRALKRWLSFKEFQRSTNFLSGYSCTNFAISSAHQL</sequence>
<comment type="subcellular location">
    <subcellularLocation>
        <location evidence="1">Nucleus</location>
    </subcellularLocation>
</comment>
<organism evidence="6 7">
    <name type="scientific">Senna tora</name>
    <dbReference type="NCBI Taxonomy" id="362788"/>
    <lineage>
        <taxon>Eukaryota</taxon>
        <taxon>Viridiplantae</taxon>
        <taxon>Streptophyta</taxon>
        <taxon>Embryophyta</taxon>
        <taxon>Tracheophyta</taxon>
        <taxon>Spermatophyta</taxon>
        <taxon>Magnoliopsida</taxon>
        <taxon>eudicotyledons</taxon>
        <taxon>Gunneridae</taxon>
        <taxon>Pentapetalae</taxon>
        <taxon>rosids</taxon>
        <taxon>fabids</taxon>
        <taxon>Fabales</taxon>
        <taxon>Fabaceae</taxon>
        <taxon>Caesalpinioideae</taxon>
        <taxon>Cassia clade</taxon>
        <taxon>Senna</taxon>
    </lineage>
</organism>
<dbReference type="Gene3D" id="1.10.10.60">
    <property type="entry name" value="Homeodomain-like"/>
    <property type="match status" value="1"/>
</dbReference>
<feature type="domain" description="HTH myb-type" evidence="5">
    <location>
        <begin position="9"/>
        <end position="63"/>
    </location>
</feature>
<reference evidence="6" key="1">
    <citation type="submission" date="2020-09" db="EMBL/GenBank/DDBJ databases">
        <title>Genome-Enabled Discovery of Anthraquinone Biosynthesis in Senna tora.</title>
        <authorList>
            <person name="Kang S.-H."/>
            <person name="Pandey R.P."/>
            <person name="Lee C.-M."/>
            <person name="Sim J.-S."/>
            <person name="Jeong J.-T."/>
            <person name="Choi B.-S."/>
            <person name="Jung M."/>
            <person name="Ginzburg D."/>
            <person name="Zhao K."/>
            <person name="Won S.Y."/>
            <person name="Oh T.-J."/>
            <person name="Yu Y."/>
            <person name="Kim N.-H."/>
            <person name="Lee O.R."/>
            <person name="Lee T.-H."/>
            <person name="Bashyal P."/>
            <person name="Kim T.-S."/>
            <person name="Lee W.-H."/>
            <person name="Kawkins C."/>
            <person name="Kim C.-K."/>
            <person name="Kim J.S."/>
            <person name="Ahn B.O."/>
            <person name="Rhee S.Y."/>
            <person name="Sohng J.K."/>
        </authorList>
    </citation>
    <scope>NUCLEOTIDE SEQUENCE</scope>
    <source>
        <tissue evidence="6">Leaf</tissue>
    </source>
</reference>
<keyword evidence="3" id="KW-0539">Nucleus</keyword>
<dbReference type="InterPro" id="IPR015495">
    <property type="entry name" value="Myb_TF_plants"/>
</dbReference>
<dbReference type="EMBL" id="JAAIUW010000012">
    <property type="protein sequence ID" value="KAF7805859.1"/>
    <property type="molecule type" value="Genomic_DNA"/>
</dbReference>
<dbReference type="SUPFAM" id="SSF46689">
    <property type="entry name" value="Homeodomain-like"/>
    <property type="match status" value="1"/>
</dbReference>
<dbReference type="GO" id="GO:0003677">
    <property type="term" value="F:DNA binding"/>
    <property type="evidence" value="ECO:0007669"/>
    <property type="project" value="UniProtKB-KW"/>
</dbReference>
<proteinExistence type="predicted"/>
<evidence type="ECO:0000256" key="1">
    <source>
        <dbReference type="ARBA" id="ARBA00004123"/>
    </source>
</evidence>
<dbReference type="PROSITE" id="PS50090">
    <property type="entry name" value="MYB_LIKE"/>
    <property type="match status" value="1"/>
</dbReference>
<dbReference type="OrthoDB" id="1415554at2759"/>
<dbReference type="PANTHER" id="PTHR47999">
    <property type="entry name" value="TRANSCRIPTION FACTOR MYB8-RELATED-RELATED"/>
    <property type="match status" value="1"/>
</dbReference>
<dbReference type="Pfam" id="PF00249">
    <property type="entry name" value="Myb_DNA-binding"/>
    <property type="match status" value="1"/>
</dbReference>
<dbReference type="AlphaFoldDB" id="A0A834SYL0"/>
<evidence type="ECO:0000313" key="6">
    <source>
        <dbReference type="EMBL" id="KAF7805859.1"/>
    </source>
</evidence>
<dbReference type="InterPro" id="IPR017930">
    <property type="entry name" value="Myb_dom"/>
</dbReference>
<dbReference type="InterPro" id="IPR009057">
    <property type="entry name" value="Homeodomain-like_sf"/>
</dbReference>
<keyword evidence="2" id="KW-0238">DNA-binding</keyword>
<evidence type="ECO:0000259" key="4">
    <source>
        <dbReference type="PROSITE" id="PS50090"/>
    </source>
</evidence>
<evidence type="ECO:0000256" key="2">
    <source>
        <dbReference type="ARBA" id="ARBA00023125"/>
    </source>
</evidence>
<evidence type="ECO:0000313" key="7">
    <source>
        <dbReference type="Proteomes" id="UP000634136"/>
    </source>
</evidence>
<dbReference type="PANTHER" id="PTHR47999:SF47">
    <property type="entry name" value="MYB-RELATED PROTEIN MYB4"/>
    <property type="match status" value="1"/>
</dbReference>
<dbReference type="SMART" id="SM00717">
    <property type="entry name" value="SANT"/>
    <property type="match status" value="1"/>
</dbReference>
<protein>
    <submittedName>
        <fullName evidence="6">Transcription factor MYB14-like</fullName>
    </submittedName>
</protein>
<feature type="domain" description="Myb-like" evidence="4">
    <location>
        <begin position="9"/>
        <end position="59"/>
    </location>
</feature>
<dbReference type="GO" id="GO:0005634">
    <property type="term" value="C:nucleus"/>
    <property type="evidence" value="ECO:0007669"/>
    <property type="project" value="UniProtKB-SubCell"/>
</dbReference>
<gene>
    <name evidence="6" type="ORF">G2W53_038020</name>
</gene>